<dbReference type="EMBL" id="BAABME010011330">
    <property type="protein sequence ID" value="GAA0183591.1"/>
    <property type="molecule type" value="Genomic_DNA"/>
</dbReference>
<dbReference type="PANTHER" id="PTHR31907">
    <property type="entry name" value="MLP-LIKE PROTEIN 423"/>
    <property type="match status" value="1"/>
</dbReference>
<comment type="caution">
    <text evidence="2">The sequence shown here is derived from an EMBL/GenBank/DDBJ whole genome shotgun (WGS) entry which is preliminary data.</text>
</comment>
<dbReference type="Pfam" id="PF00407">
    <property type="entry name" value="Bet_v_1"/>
    <property type="match status" value="1"/>
</dbReference>
<dbReference type="GO" id="GO:0006952">
    <property type="term" value="P:defense response"/>
    <property type="evidence" value="ECO:0007669"/>
    <property type="project" value="InterPro"/>
</dbReference>
<dbReference type="InterPro" id="IPR000916">
    <property type="entry name" value="Bet_v_I/MLP"/>
</dbReference>
<dbReference type="Proteomes" id="UP001454036">
    <property type="component" value="Unassembled WGS sequence"/>
</dbReference>
<dbReference type="InterPro" id="IPR051761">
    <property type="entry name" value="MLP-like_ligand-binding"/>
</dbReference>
<dbReference type="CDD" id="cd07816">
    <property type="entry name" value="Bet_v1-like"/>
    <property type="match status" value="1"/>
</dbReference>
<evidence type="ECO:0000259" key="1">
    <source>
        <dbReference type="SMART" id="SM01037"/>
    </source>
</evidence>
<reference evidence="2 3" key="1">
    <citation type="submission" date="2024-01" db="EMBL/GenBank/DDBJ databases">
        <title>The complete chloroplast genome sequence of Lithospermum erythrorhizon: insights into the phylogenetic relationship among Boraginaceae species and the maternal lineages of purple gromwells.</title>
        <authorList>
            <person name="Okada T."/>
            <person name="Watanabe K."/>
        </authorList>
    </citation>
    <scope>NUCLEOTIDE SEQUENCE [LARGE SCALE GENOMIC DNA]</scope>
</reference>
<name>A0AAV3RPF6_LITER</name>
<dbReference type="SMART" id="SM01037">
    <property type="entry name" value="Bet_v_1"/>
    <property type="match status" value="1"/>
</dbReference>
<accession>A0AAV3RPF6</accession>
<dbReference type="SUPFAM" id="SSF55961">
    <property type="entry name" value="Bet v1-like"/>
    <property type="match status" value="1"/>
</dbReference>
<evidence type="ECO:0000313" key="2">
    <source>
        <dbReference type="EMBL" id="GAA0183591.1"/>
    </source>
</evidence>
<evidence type="ECO:0000313" key="3">
    <source>
        <dbReference type="Proteomes" id="UP001454036"/>
    </source>
</evidence>
<dbReference type="InterPro" id="IPR023393">
    <property type="entry name" value="START-like_dom_sf"/>
</dbReference>
<keyword evidence="3" id="KW-1185">Reference proteome</keyword>
<feature type="domain" description="Bet v I/Major latex protein" evidence="1">
    <location>
        <begin position="2"/>
        <end position="150"/>
    </location>
</feature>
<gene>
    <name evidence="2" type="ORF">LIER_30973</name>
</gene>
<dbReference type="Gene3D" id="3.30.530.20">
    <property type="match status" value="1"/>
</dbReference>
<protein>
    <recommendedName>
        <fullName evidence="1">Bet v I/Major latex protein domain-containing protein</fullName>
    </recommendedName>
</protein>
<proteinExistence type="predicted"/>
<sequence>MVLTGKIIREIEIKSDTDLFHELFCNKPYEVSKLTPEKVHGCELHKDDWGTHGSIICWDYTHDGKRKIAKQIMERDDEKKMVTLTLIEGDMLQDFKSVIVKIQVKKQGENKLVTWTIEYEKLNEDIEDPLTLIQYFADLTKDIEAHHVRVN</sequence>
<organism evidence="2 3">
    <name type="scientific">Lithospermum erythrorhizon</name>
    <name type="common">Purple gromwell</name>
    <name type="synonym">Lithospermum officinale var. erythrorhizon</name>
    <dbReference type="NCBI Taxonomy" id="34254"/>
    <lineage>
        <taxon>Eukaryota</taxon>
        <taxon>Viridiplantae</taxon>
        <taxon>Streptophyta</taxon>
        <taxon>Embryophyta</taxon>
        <taxon>Tracheophyta</taxon>
        <taxon>Spermatophyta</taxon>
        <taxon>Magnoliopsida</taxon>
        <taxon>eudicotyledons</taxon>
        <taxon>Gunneridae</taxon>
        <taxon>Pentapetalae</taxon>
        <taxon>asterids</taxon>
        <taxon>lamiids</taxon>
        <taxon>Boraginales</taxon>
        <taxon>Boraginaceae</taxon>
        <taxon>Boraginoideae</taxon>
        <taxon>Lithospermeae</taxon>
        <taxon>Lithospermum</taxon>
    </lineage>
</organism>
<dbReference type="AlphaFoldDB" id="A0AAV3RPF6"/>